<dbReference type="EMBL" id="CAJNNV010029955">
    <property type="protein sequence ID" value="CAE8630774.1"/>
    <property type="molecule type" value="Genomic_DNA"/>
</dbReference>
<dbReference type="Proteomes" id="UP000654075">
    <property type="component" value="Unassembled WGS sequence"/>
</dbReference>
<keyword evidence="2" id="KW-1185">Reference proteome</keyword>
<reference evidence="1" key="1">
    <citation type="submission" date="2021-02" db="EMBL/GenBank/DDBJ databases">
        <authorList>
            <person name="Dougan E. K."/>
            <person name="Rhodes N."/>
            <person name="Thang M."/>
            <person name="Chan C."/>
        </authorList>
    </citation>
    <scope>NUCLEOTIDE SEQUENCE</scope>
</reference>
<protein>
    <submittedName>
        <fullName evidence="1">Uncharacterized protein</fullName>
    </submittedName>
</protein>
<name>A0A813GZK5_POLGL</name>
<organism evidence="1 2">
    <name type="scientific">Polarella glacialis</name>
    <name type="common">Dinoflagellate</name>
    <dbReference type="NCBI Taxonomy" id="89957"/>
    <lineage>
        <taxon>Eukaryota</taxon>
        <taxon>Sar</taxon>
        <taxon>Alveolata</taxon>
        <taxon>Dinophyceae</taxon>
        <taxon>Suessiales</taxon>
        <taxon>Suessiaceae</taxon>
        <taxon>Polarella</taxon>
    </lineage>
</organism>
<evidence type="ECO:0000313" key="1">
    <source>
        <dbReference type="EMBL" id="CAE8630774.1"/>
    </source>
</evidence>
<proteinExistence type="predicted"/>
<accession>A0A813GZK5</accession>
<evidence type="ECO:0000313" key="2">
    <source>
        <dbReference type="Proteomes" id="UP000654075"/>
    </source>
</evidence>
<comment type="caution">
    <text evidence="1">The sequence shown here is derived from an EMBL/GenBank/DDBJ whole genome shotgun (WGS) entry which is preliminary data.</text>
</comment>
<gene>
    <name evidence="1" type="ORF">PGLA1383_LOCUS46995</name>
</gene>
<dbReference type="AlphaFoldDB" id="A0A813GZK5"/>
<sequence>MFSMFSTFCCSCGQGGEALLPLPDSMVVAARRPQDEPDAPSDDGEEEALPVELKMVFASSAADNEGDLPMGMSVAAASHVQEEDESVDTYQLPEAATATIVEPELLVEPADDDQSGWELILEFHSEGEAMPSEPEMAIAAAPPVKEEQKVVVTDKFPKAATATIVEPEPVGKRRDGGQAGLVLTFELPDQTMRDITFATRPLGIDFKSGLPLTVVKVKPECPGLPKDILPGWELKYLGGKLVPDTYKRVLEQLKAHVSLLPAK</sequence>